<feature type="region of interest" description="Disordered" evidence="1">
    <location>
        <begin position="1"/>
        <end position="27"/>
    </location>
</feature>
<reference evidence="2" key="3">
    <citation type="submission" date="2025-09" db="UniProtKB">
        <authorList>
            <consortium name="Ensembl"/>
        </authorList>
    </citation>
    <scope>IDENTIFICATION</scope>
</reference>
<reference evidence="2 3" key="1">
    <citation type="submission" date="2012-03" db="EMBL/GenBank/DDBJ databases">
        <title>Whole Genome Assembly of Papio anubis.</title>
        <authorList>
            <person name="Liu Y.L."/>
            <person name="Abraham K.A."/>
            <person name="Akbar H.A."/>
            <person name="Ali S.A."/>
            <person name="Anosike U.A."/>
            <person name="Aqrawi P.A."/>
            <person name="Arias F.A."/>
            <person name="Attaway T.A."/>
            <person name="Awwad R.A."/>
            <person name="Babu C.B."/>
            <person name="Bandaranaike D.B."/>
            <person name="Battles P.B."/>
            <person name="Bell A.B."/>
            <person name="Beltran B.B."/>
            <person name="Berhane-Mersha D.B."/>
            <person name="Bess C.B."/>
            <person name="Bickham C.B."/>
            <person name="Bolden T.B."/>
            <person name="Carter K.C."/>
            <person name="Chau D.C."/>
            <person name="Chavez A.C."/>
            <person name="Clerc-Blankenburg K.C."/>
            <person name="Coyle M.C."/>
            <person name="Dao M.D."/>
            <person name="Davila M.L.D."/>
            <person name="Davy-Carroll L.D."/>
            <person name="Denson S.D."/>
            <person name="Dinh H.D."/>
            <person name="Fernandez S.F."/>
            <person name="Fernando P.F."/>
            <person name="Forbes L.F."/>
            <person name="Francis C.F."/>
            <person name="Francisco L.F."/>
            <person name="Fu Q.F."/>
            <person name="Garcia-Iii R.G."/>
            <person name="Garrett T.G."/>
            <person name="Gross S.G."/>
            <person name="Gubbala S.G."/>
            <person name="Hirani K.H."/>
            <person name="Hogues M.H."/>
            <person name="Hollins B.H."/>
            <person name="Jackson L.J."/>
            <person name="Javaid M.J."/>
            <person name="Jhangiani S.J."/>
            <person name="Johnson A.J."/>
            <person name="Johnson B.J."/>
            <person name="Jones J.J."/>
            <person name="Joshi V.J."/>
            <person name="Kalu J.K."/>
            <person name="Khan N.K."/>
            <person name="Korchina V.K."/>
            <person name="Kovar C.K."/>
            <person name="Lago L.L."/>
            <person name="Lara F.L."/>
            <person name="Le T.-K.L."/>
            <person name="Lee S.L."/>
            <person name="Legall-Iii F.L."/>
            <person name="Lemon S.L."/>
            <person name="Liu J.L."/>
            <person name="Liu Y.-S.L."/>
            <person name="Liyanage D.L."/>
            <person name="Lopez J.L."/>
            <person name="Lorensuhewa L.L."/>
            <person name="Mata R.M."/>
            <person name="Mathew T.M."/>
            <person name="Mercado C.M."/>
            <person name="Mercado I.M."/>
            <person name="Morales K.M."/>
            <person name="Morgan M.M."/>
            <person name="Munidasa M.M."/>
            <person name="Ngo D.N."/>
            <person name="Nguyen L.N."/>
            <person name="Nguyen T.N."/>
            <person name="Nguyen N.N."/>
            <person name="Obregon M.O."/>
            <person name="Okwuonu G.O."/>
            <person name="Ongeri F.O."/>
            <person name="Onwere C.O."/>
            <person name="Osifeso I.O."/>
            <person name="Parra A.P."/>
            <person name="Patil S.P."/>
            <person name="Perez A.P."/>
            <person name="Perez Y.P."/>
            <person name="Pham C.P."/>
            <person name="Pu L.-L.P."/>
            <person name="Puazo M.P."/>
            <person name="Quiroz J.Q."/>
            <person name="Rouhana J.R."/>
            <person name="Ruiz M.R."/>
            <person name="Ruiz S.-J.R."/>
            <person name="Saada N.S."/>
            <person name="Santibanez J.S."/>
            <person name="Scheel M.S."/>
            <person name="Schneider B.S."/>
            <person name="Simmons D.S."/>
            <person name="Sisson I.S."/>
            <person name="Tang L.-Y.T."/>
            <person name="Thornton R.T."/>
            <person name="Tisius J.T."/>
            <person name="Toledanes G.T."/>
            <person name="Trejos Z.T."/>
            <person name="Usmani K.U."/>
            <person name="Varghese R.V."/>
            <person name="Vattathil S.V."/>
            <person name="Vee V.V."/>
            <person name="Walker D.W."/>
            <person name="Weissenberger G.W."/>
            <person name="White C.W."/>
            <person name="Williams A.W."/>
            <person name="Woodworth J.W."/>
            <person name="Wright R.W."/>
            <person name="Zhu Y.Z."/>
            <person name="Han Y.H."/>
            <person name="Newsham I.N."/>
            <person name="Nazareth L.N."/>
            <person name="Worley K.W."/>
            <person name="Muzny D.M."/>
            <person name="Rogers J.R."/>
            <person name="Gibbs R.G."/>
        </authorList>
    </citation>
    <scope>NUCLEOTIDE SEQUENCE [LARGE SCALE GENOMIC DNA]</scope>
</reference>
<organism evidence="2 3">
    <name type="scientific">Papio anubis</name>
    <name type="common">Olive baboon</name>
    <dbReference type="NCBI Taxonomy" id="9555"/>
    <lineage>
        <taxon>Eukaryota</taxon>
        <taxon>Metazoa</taxon>
        <taxon>Chordata</taxon>
        <taxon>Craniata</taxon>
        <taxon>Vertebrata</taxon>
        <taxon>Euteleostomi</taxon>
        <taxon>Mammalia</taxon>
        <taxon>Eutheria</taxon>
        <taxon>Euarchontoglires</taxon>
        <taxon>Primates</taxon>
        <taxon>Haplorrhini</taxon>
        <taxon>Catarrhini</taxon>
        <taxon>Cercopithecidae</taxon>
        <taxon>Cercopithecinae</taxon>
        <taxon>Papio</taxon>
    </lineage>
</organism>
<name>A0A2I3LL39_PAPAN</name>
<keyword evidence="3" id="KW-1185">Reference proteome</keyword>
<dbReference type="Bgee" id="ENSPANG00000008806">
    <property type="expression patterns" value="Expressed in adult mammalian kidney and 52 other cell types or tissues"/>
</dbReference>
<dbReference type="Ensembl" id="ENSPANT00000038012.2">
    <property type="protein sequence ID" value="ENSPANP00000024162.1"/>
    <property type="gene ID" value="ENSPANG00000008806.3"/>
</dbReference>
<reference evidence="2" key="2">
    <citation type="submission" date="2025-08" db="UniProtKB">
        <authorList>
            <consortium name="Ensembl"/>
        </authorList>
    </citation>
    <scope>IDENTIFICATION</scope>
</reference>
<feature type="compositionally biased region" description="Low complexity" evidence="1">
    <location>
        <begin position="12"/>
        <end position="25"/>
    </location>
</feature>
<sequence length="64" mass="7019">MAMWQGAMDNRGFQQGSFSSFQNSSSDEDLMDIPATAMDFSMRDDVPPLDREVGGIIIGDDNLS</sequence>
<evidence type="ECO:0000256" key="1">
    <source>
        <dbReference type="SAM" id="MobiDB-lite"/>
    </source>
</evidence>
<accession>A0A2I3LL39</accession>
<protein>
    <submittedName>
        <fullName evidence="2">Chloride voltage-gated channel 5</fullName>
    </submittedName>
</protein>
<dbReference type="Proteomes" id="UP000028761">
    <property type="component" value="Chromosome X"/>
</dbReference>
<evidence type="ECO:0000313" key="3">
    <source>
        <dbReference type="Proteomes" id="UP000028761"/>
    </source>
</evidence>
<dbReference type="ExpressionAtlas" id="A0A2I3LL39">
    <property type="expression patterns" value="baseline"/>
</dbReference>
<dbReference type="AlphaFoldDB" id="A0A2I3LL39"/>
<dbReference type="SMR" id="A0A2I3LL39"/>
<evidence type="ECO:0000313" key="2">
    <source>
        <dbReference type="Ensembl" id="ENSPANP00000024162.1"/>
    </source>
</evidence>
<proteinExistence type="predicted"/>
<dbReference type="GeneTree" id="ENSGT00940000153763"/>
<gene>
    <name evidence="2" type="primary">CLCN5</name>
</gene>